<sequence>MPRSLRATLSHRAVAHFLLYGRPHKNKNSRRNWSPRFGHGPSPLRQMTSLDDVCSSSSGHSSPASTTSSLSDCDHEMDFPVTPPMGLIDDGVIEECDMDDDSHFSPAAEVAIVDPCTTTKPLELRRMAIRLGLSLITGPAKQSQIHKRVPVPSISPETFTAPPCPAPSPISGSHPLGRWKSRGSSSSAEGRGEDSFRLIEDTGVSSVGMEVEVRKTRWERLAARPRLRAGAVAVCGNHKARG</sequence>
<comment type="caution">
    <text evidence="2">The sequence shown here is derived from an EMBL/GenBank/DDBJ whole genome shotgun (WGS) entry which is preliminary data.</text>
</comment>
<gene>
    <name evidence="2" type="ORF">BS47DRAFT_123299</name>
</gene>
<feature type="region of interest" description="Disordered" evidence="1">
    <location>
        <begin position="26"/>
        <end position="76"/>
    </location>
</feature>
<protein>
    <submittedName>
        <fullName evidence="2">Uncharacterized protein</fullName>
    </submittedName>
</protein>
<accession>A0A9P6DZ27</accession>
<evidence type="ECO:0000256" key="1">
    <source>
        <dbReference type="SAM" id="MobiDB-lite"/>
    </source>
</evidence>
<evidence type="ECO:0000313" key="3">
    <source>
        <dbReference type="Proteomes" id="UP000886523"/>
    </source>
</evidence>
<dbReference type="EMBL" id="MU128920">
    <property type="protein sequence ID" value="KAF9519052.1"/>
    <property type="molecule type" value="Genomic_DNA"/>
</dbReference>
<keyword evidence="3" id="KW-1185">Reference proteome</keyword>
<dbReference type="AlphaFoldDB" id="A0A9P6DZ27"/>
<name>A0A9P6DZ27_9AGAM</name>
<proteinExistence type="predicted"/>
<reference evidence="2" key="1">
    <citation type="journal article" date="2020" name="Nat. Commun.">
        <title>Large-scale genome sequencing of mycorrhizal fungi provides insights into the early evolution of symbiotic traits.</title>
        <authorList>
            <person name="Miyauchi S."/>
            <person name="Kiss E."/>
            <person name="Kuo A."/>
            <person name="Drula E."/>
            <person name="Kohler A."/>
            <person name="Sanchez-Garcia M."/>
            <person name="Morin E."/>
            <person name="Andreopoulos B."/>
            <person name="Barry K.W."/>
            <person name="Bonito G."/>
            <person name="Buee M."/>
            <person name="Carver A."/>
            <person name="Chen C."/>
            <person name="Cichocki N."/>
            <person name="Clum A."/>
            <person name="Culley D."/>
            <person name="Crous P.W."/>
            <person name="Fauchery L."/>
            <person name="Girlanda M."/>
            <person name="Hayes R.D."/>
            <person name="Keri Z."/>
            <person name="LaButti K."/>
            <person name="Lipzen A."/>
            <person name="Lombard V."/>
            <person name="Magnuson J."/>
            <person name="Maillard F."/>
            <person name="Murat C."/>
            <person name="Nolan M."/>
            <person name="Ohm R.A."/>
            <person name="Pangilinan J."/>
            <person name="Pereira M.F."/>
            <person name="Perotto S."/>
            <person name="Peter M."/>
            <person name="Pfister S."/>
            <person name="Riley R."/>
            <person name="Sitrit Y."/>
            <person name="Stielow J.B."/>
            <person name="Szollosi G."/>
            <person name="Zifcakova L."/>
            <person name="Stursova M."/>
            <person name="Spatafora J.W."/>
            <person name="Tedersoo L."/>
            <person name="Vaario L.M."/>
            <person name="Yamada A."/>
            <person name="Yan M."/>
            <person name="Wang P."/>
            <person name="Xu J."/>
            <person name="Bruns T."/>
            <person name="Baldrian P."/>
            <person name="Vilgalys R."/>
            <person name="Dunand C."/>
            <person name="Henrissat B."/>
            <person name="Grigoriev I.V."/>
            <person name="Hibbett D."/>
            <person name="Nagy L.G."/>
            <person name="Martin F.M."/>
        </authorList>
    </citation>
    <scope>NUCLEOTIDE SEQUENCE</scope>
    <source>
        <strain evidence="2">UP504</strain>
    </source>
</reference>
<organism evidence="2 3">
    <name type="scientific">Hydnum rufescens UP504</name>
    <dbReference type="NCBI Taxonomy" id="1448309"/>
    <lineage>
        <taxon>Eukaryota</taxon>
        <taxon>Fungi</taxon>
        <taxon>Dikarya</taxon>
        <taxon>Basidiomycota</taxon>
        <taxon>Agaricomycotina</taxon>
        <taxon>Agaricomycetes</taxon>
        <taxon>Cantharellales</taxon>
        <taxon>Hydnaceae</taxon>
        <taxon>Hydnum</taxon>
    </lineage>
</organism>
<dbReference type="Proteomes" id="UP000886523">
    <property type="component" value="Unassembled WGS sequence"/>
</dbReference>
<feature type="region of interest" description="Disordered" evidence="1">
    <location>
        <begin position="166"/>
        <end position="195"/>
    </location>
</feature>
<evidence type="ECO:0000313" key="2">
    <source>
        <dbReference type="EMBL" id="KAF9519052.1"/>
    </source>
</evidence>
<feature type="compositionally biased region" description="Low complexity" evidence="1">
    <location>
        <begin position="48"/>
        <end position="71"/>
    </location>
</feature>